<organism evidence="2">
    <name type="scientific">Attheya septentrionalis</name>
    <dbReference type="NCBI Taxonomy" id="420275"/>
    <lineage>
        <taxon>Eukaryota</taxon>
        <taxon>Sar</taxon>
        <taxon>Stramenopiles</taxon>
        <taxon>Ochrophyta</taxon>
        <taxon>Bacillariophyta</taxon>
        <taxon>Coscinodiscophyceae</taxon>
        <taxon>Chaetocerotophycidae</taxon>
        <taxon>Chaetocerotales</taxon>
        <taxon>Attheyaceae</taxon>
        <taxon>Attheya</taxon>
    </lineage>
</organism>
<name>A0A7S2XIA9_9STRA</name>
<sequence length="360" mass="40325">MYKLHANNLECFACRWRGCALWYLGHVKEGTRVFERAAHIGEDLGHNPLGRLEELSPNVRHEEILLLVERYYAASNLADFAAVQTERIPVLGAGGGRQNSNHGETDDGHAIAASAIQAYKTAADLSSLLEKCCSNDSQSDSWSDVQTIHQLTGSLDLLEMMHDFQKKWDKRQSYHASLNHPITTSSNNKDHDSMPLSNHSERSELFRNESSTTVPTRRILLTDGLSHLGMAQRNNINNNNNNAGRKRHTKTNKNRNDKVNQTFRSAFASNNGDNDDDGMQQDYNIMSTTTPDEQSMEYTYAPWGDDRLPQESFVAQDGTVQSRPKLSYPALPPELPTDLRGGKVAEPPDSAYFVSLLNSY</sequence>
<dbReference type="EMBL" id="HBHQ01001722">
    <property type="protein sequence ID" value="CAD9809260.1"/>
    <property type="molecule type" value="Transcribed_RNA"/>
</dbReference>
<feature type="region of interest" description="Disordered" evidence="1">
    <location>
        <begin position="320"/>
        <end position="347"/>
    </location>
</feature>
<feature type="region of interest" description="Disordered" evidence="1">
    <location>
        <begin position="179"/>
        <end position="213"/>
    </location>
</feature>
<feature type="region of interest" description="Disordered" evidence="1">
    <location>
        <begin position="231"/>
        <end position="260"/>
    </location>
</feature>
<accession>A0A7S2XIA9</accession>
<feature type="compositionally biased region" description="Basic and acidic residues" evidence="1">
    <location>
        <begin position="188"/>
        <end position="207"/>
    </location>
</feature>
<evidence type="ECO:0000313" key="2">
    <source>
        <dbReference type="EMBL" id="CAD9809260.1"/>
    </source>
</evidence>
<gene>
    <name evidence="2" type="ORF">ASEP1449_LOCUS1083</name>
</gene>
<dbReference type="AlphaFoldDB" id="A0A7S2XIA9"/>
<evidence type="ECO:0000256" key="1">
    <source>
        <dbReference type="SAM" id="MobiDB-lite"/>
    </source>
</evidence>
<reference evidence="2" key="1">
    <citation type="submission" date="2021-01" db="EMBL/GenBank/DDBJ databases">
        <authorList>
            <person name="Corre E."/>
            <person name="Pelletier E."/>
            <person name="Niang G."/>
            <person name="Scheremetjew M."/>
            <person name="Finn R."/>
            <person name="Kale V."/>
            <person name="Holt S."/>
            <person name="Cochrane G."/>
            <person name="Meng A."/>
            <person name="Brown T."/>
            <person name="Cohen L."/>
        </authorList>
    </citation>
    <scope>NUCLEOTIDE SEQUENCE</scope>
    <source>
        <strain evidence="2">CCMP2084</strain>
    </source>
</reference>
<proteinExistence type="predicted"/>
<protein>
    <submittedName>
        <fullName evidence="2">Uncharacterized protein</fullName>
    </submittedName>
</protein>
<feature type="compositionally biased region" description="Basic residues" evidence="1">
    <location>
        <begin position="244"/>
        <end position="253"/>
    </location>
</feature>